<keyword evidence="2" id="KW-0732">Signal</keyword>
<dbReference type="eggNOG" id="KOG0619">
    <property type="taxonomic scope" value="Eukaryota"/>
</dbReference>
<evidence type="ECO:0008006" key="8">
    <source>
        <dbReference type="Google" id="ProtNLM"/>
    </source>
</evidence>
<dbReference type="PRINTS" id="PR00019">
    <property type="entry name" value="LEURICHRPT"/>
</dbReference>
<evidence type="ECO:0000313" key="6">
    <source>
        <dbReference type="EMBL" id="EDW12872.1"/>
    </source>
</evidence>
<accession>B4KLJ1</accession>
<keyword evidence="3" id="KW-0677">Repeat</keyword>
<dbReference type="Gene3D" id="3.80.10.10">
    <property type="entry name" value="Ribonuclease Inhibitor"/>
    <property type="match status" value="2"/>
</dbReference>
<evidence type="ECO:0000256" key="3">
    <source>
        <dbReference type="ARBA" id="ARBA00022737"/>
    </source>
</evidence>
<protein>
    <recommendedName>
        <fullName evidence="8">LRRCT domain-containing protein</fullName>
    </recommendedName>
</protein>
<organism evidence="6 7">
    <name type="scientific">Drosophila mojavensis</name>
    <name type="common">Fruit fly</name>
    <dbReference type="NCBI Taxonomy" id="7230"/>
    <lineage>
        <taxon>Eukaryota</taxon>
        <taxon>Metazoa</taxon>
        <taxon>Ecdysozoa</taxon>
        <taxon>Arthropoda</taxon>
        <taxon>Hexapoda</taxon>
        <taxon>Insecta</taxon>
        <taxon>Pterygota</taxon>
        <taxon>Neoptera</taxon>
        <taxon>Endopterygota</taxon>
        <taxon>Diptera</taxon>
        <taxon>Brachycera</taxon>
        <taxon>Muscomorpha</taxon>
        <taxon>Ephydroidea</taxon>
        <taxon>Drosophilidae</taxon>
        <taxon>Drosophila</taxon>
    </lineage>
</organism>
<dbReference type="InterPro" id="IPR003591">
    <property type="entry name" value="Leu-rich_rpt_typical-subtyp"/>
</dbReference>
<dbReference type="InterPro" id="IPR001611">
    <property type="entry name" value="Leu-rich_rpt"/>
</dbReference>
<reference evidence="6 7" key="1">
    <citation type="journal article" date="2007" name="Nature">
        <title>Evolution of genes and genomes on the Drosophila phylogeny.</title>
        <authorList>
            <consortium name="Drosophila 12 Genomes Consortium"/>
            <person name="Clark A.G."/>
            <person name="Eisen M.B."/>
            <person name="Smith D.R."/>
            <person name="Bergman C.M."/>
            <person name="Oliver B."/>
            <person name="Markow T.A."/>
            <person name="Kaufman T.C."/>
            <person name="Kellis M."/>
            <person name="Gelbart W."/>
            <person name="Iyer V.N."/>
            <person name="Pollard D.A."/>
            <person name="Sackton T.B."/>
            <person name="Larracuente A.M."/>
            <person name="Singh N.D."/>
            <person name="Abad J.P."/>
            <person name="Abt D.N."/>
            <person name="Adryan B."/>
            <person name="Aguade M."/>
            <person name="Akashi H."/>
            <person name="Anderson W.W."/>
            <person name="Aquadro C.F."/>
            <person name="Ardell D.H."/>
            <person name="Arguello R."/>
            <person name="Artieri C.G."/>
            <person name="Barbash D.A."/>
            <person name="Barker D."/>
            <person name="Barsanti P."/>
            <person name="Batterham P."/>
            <person name="Batzoglou S."/>
            <person name="Begun D."/>
            <person name="Bhutkar A."/>
            <person name="Blanco E."/>
            <person name="Bosak S.A."/>
            <person name="Bradley R.K."/>
            <person name="Brand A.D."/>
            <person name="Brent M.R."/>
            <person name="Brooks A.N."/>
            <person name="Brown R.H."/>
            <person name="Butlin R.K."/>
            <person name="Caggese C."/>
            <person name="Calvi B.R."/>
            <person name="Bernardo de Carvalho A."/>
            <person name="Caspi A."/>
            <person name="Castrezana S."/>
            <person name="Celniker S.E."/>
            <person name="Chang J.L."/>
            <person name="Chapple C."/>
            <person name="Chatterji S."/>
            <person name="Chinwalla A."/>
            <person name="Civetta A."/>
            <person name="Clifton S.W."/>
            <person name="Comeron J.M."/>
            <person name="Costello J.C."/>
            <person name="Coyne J.A."/>
            <person name="Daub J."/>
            <person name="David R.G."/>
            <person name="Delcher A.L."/>
            <person name="Delehaunty K."/>
            <person name="Do C.B."/>
            <person name="Ebling H."/>
            <person name="Edwards K."/>
            <person name="Eickbush T."/>
            <person name="Evans J.D."/>
            <person name="Filipski A."/>
            <person name="Findeiss S."/>
            <person name="Freyhult E."/>
            <person name="Fulton L."/>
            <person name="Fulton R."/>
            <person name="Garcia A.C."/>
            <person name="Gardiner A."/>
            <person name="Garfield D.A."/>
            <person name="Garvin B.E."/>
            <person name="Gibson G."/>
            <person name="Gilbert D."/>
            <person name="Gnerre S."/>
            <person name="Godfrey J."/>
            <person name="Good R."/>
            <person name="Gotea V."/>
            <person name="Gravely B."/>
            <person name="Greenberg A.J."/>
            <person name="Griffiths-Jones S."/>
            <person name="Gross S."/>
            <person name="Guigo R."/>
            <person name="Gustafson E.A."/>
            <person name="Haerty W."/>
            <person name="Hahn M.W."/>
            <person name="Halligan D.L."/>
            <person name="Halpern A.L."/>
            <person name="Halter G.M."/>
            <person name="Han M.V."/>
            <person name="Heger A."/>
            <person name="Hillier L."/>
            <person name="Hinrichs A.S."/>
            <person name="Holmes I."/>
            <person name="Hoskins R.A."/>
            <person name="Hubisz M.J."/>
            <person name="Hultmark D."/>
            <person name="Huntley M.A."/>
            <person name="Jaffe D.B."/>
            <person name="Jagadeeshan S."/>
            <person name="Jeck W.R."/>
            <person name="Johnson J."/>
            <person name="Jones C.D."/>
            <person name="Jordan W.C."/>
            <person name="Karpen G.H."/>
            <person name="Kataoka E."/>
            <person name="Keightley P.D."/>
            <person name="Kheradpour P."/>
            <person name="Kirkness E.F."/>
            <person name="Koerich L.B."/>
            <person name="Kristiansen K."/>
            <person name="Kudrna D."/>
            <person name="Kulathinal R.J."/>
            <person name="Kumar S."/>
            <person name="Kwok R."/>
            <person name="Lander E."/>
            <person name="Langley C.H."/>
            <person name="Lapoint R."/>
            <person name="Lazzaro B.P."/>
            <person name="Lee S.J."/>
            <person name="Levesque L."/>
            <person name="Li R."/>
            <person name="Lin C.F."/>
            <person name="Lin M.F."/>
            <person name="Lindblad-Toh K."/>
            <person name="Llopart A."/>
            <person name="Long M."/>
            <person name="Low L."/>
            <person name="Lozovsky E."/>
            <person name="Lu J."/>
            <person name="Luo M."/>
            <person name="Machado C.A."/>
            <person name="Makalowski W."/>
            <person name="Marzo M."/>
            <person name="Matsuda M."/>
            <person name="Matzkin L."/>
            <person name="McAllister B."/>
            <person name="McBride C.S."/>
            <person name="McKernan B."/>
            <person name="McKernan K."/>
            <person name="Mendez-Lago M."/>
            <person name="Minx P."/>
            <person name="Mollenhauer M.U."/>
            <person name="Montooth K."/>
            <person name="Mount S.M."/>
            <person name="Mu X."/>
            <person name="Myers E."/>
            <person name="Negre B."/>
            <person name="Newfeld S."/>
            <person name="Nielsen R."/>
            <person name="Noor M.A."/>
            <person name="O'Grady P."/>
            <person name="Pachter L."/>
            <person name="Papaceit M."/>
            <person name="Parisi M.J."/>
            <person name="Parisi M."/>
            <person name="Parts L."/>
            <person name="Pedersen J.S."/>
            <person name="Pesole G."/>
            <person name="Phillippy A.M."/>
            <person name="Ponting C.P."/>
            <person name="Pop M."/>
            <person name="Porcelli D."/>
            <person name="Powell J.R."/>
            <person name="Prohaska S."/>
            <person name="Pruitt K."/>
            <person name="Puig M."/>
            <person name="Quesneville H."/>
            <person name="Ram K.R."/>
            <person name="Rand D."/>
            <person name="Rasmussen M.D."/>
            <person name="Reed L.K."/>
            <person name="Reenan R."/>
            <person name="Reily A."/>
            <person name="Remington K.A."/>
            <person name="Rieger T.T."/>
            <person name="Ritchie M.G."/>
            <person name="Robin C."/>
            <person name="Rogers Y.H."/>
            <person name="Rohde C."/>
            <person name="Rozas J."/>
            <person name="Rubenfield M.J."/>
            <person name="Ruiz A."/>
            <person name="Russo S."/>
            <person name="Salzberg S.L."/>
            <person name="Sanchez-Gracia A."/>
            <person name="Saranga D.J."/>
            <person name="Sato H."/>
            <person name="Schaeffer S.W."/>
            <person name="Schatz M.C."/>
            <person name="Schlenke T."/>
            <person name="Schwartz R."/>
            <person name="Segarra C."/>
            <person name="Singh R.S."/>
            <person name="Sirot L."/>
            <person name="Sirota M."/>
            <person name="Sisneros N.B."/>
            <person name="Smith C.D."/>
            <person name="Smith T.F."/>
            <person name="Spieth J."/>
            <person name="Stage D.E."/>
            <person name="Stark A."/>
            <person name="Stephan W."/>
            <person name="Strausberg R.L."/>
            <person name="Strempel S."/>
            <person name="Sturgill D."/>
            <person name="Sutton G."/>
            <person name="Sutton G.G."/>
            <person name="Tao W."/>
            <person name="Teichmann S."/>
            <person name="Tobari Y.N."/>
            <person name="Tomimura Y."/>
            <person name="Tsolas J.M."/>
            <person name="Valente V.L."/>
            <person name="Venter E."/>
            <person name="Venter J.C."/>
            <person name="Vicario S."/>
            <person name="Vieira F.G."/>
            <person name="Vilella A.J."/>
            <person name="Villasante A."/>
            <person name="Walenz B."/>
            <person name="Wang J."/>
            <person name="Wasserman M."/>
            <person name="Watts T."/>
            <person name="Wilson D."/>
            <person name="Wilson R.K."/>
            <person name="Wing R.A."/>
            <person name="Wolfner M.F."/>
            <person name="Wong A."/>
            <person name="Wong G.K."/>
            <person name="Wu C.I."/>
            <person name="Wu G."/>
            <person name="Yamamoto D."/>
            <person name="Yang H.P."/>
            <person name="Yang S.P."/>
            <person name="Yorke J.A."/>
            <person name="Yoshida K."/>
            <person name="Zdobnov E."/>
            <person name="Zhang P."/>
            <person name="Zhang Y."/>
            <person name="Zimin A.V."/>
            <person name="Baldwin J."/>
            <person name="Abdouelleil A."/>
            <person name="Abdulkadir J."/>
            <person name="Abebe A."/>
            <person name="Abera B."/>
            <person name="Abreu J."/>
            <person name="Acer S.C."/>
            <person name="Aftuck L."/>
            <person name="Alexander A."/>
            <person name="An P."/>
            <person name="Anderson E."/>
            <person name="Anderson S."/>
            <person name="Arachi H."/>
            <person name="Azer M."/>
            <person name="Bachantsang P."/>
            <person name="Barry A."/>
            <person name="Bayul T."/>
            <person name="Berlin A."/>
            <person name="Bessette D."/>
            <person name="Bloom T."/>
            <person name="Blye J."/>
            <person name="Boguslavskiy L."/>
            <person name="Bonnet C."/>
            <person name="Boukhgalter B."/>
            <person name="Bourzgui I."/>
            <person name="Brown A."/>
            <person name="Cahill P."/>
            <person name="Channer S."/>
            <person name="Cheshatsang Y."/>
            <person name="Chuda L."/>
            <person name="Citroen M."/>
            <person name="Collymore A."/>
            <person name="Cooke P."/>
            <person name="Costello M."/>
            <person name="D'Aco K."/>
            <person name="Daza R."/>
            <person name="De Haan G."/>
            <person name="DeGray S."/>
            <person name="DeMaso C."/>
            <person name="Dhargay N."/>
            <person name="Dooley K."/>
            <person name="Dooley E."/>
            <person name="Doricent M."/>
            <person name="Dorje P."/>
            <person name="Dorjee K."/>
            <person name="Dupes A."/>
            <person name="Elong R."/>
            <person name="Falk J."/>
            <person name="Farina A."/>
            <person name="Faro S."/>
            <person name="Ferguson D."/>
            <person name="Fisher S."/>
            <person name="Foley C.D."/>
            <person name="Franke A."/>
            <person name="Friedrich D."/>
            <person name="Gadbois L."/>
            <person name="Gearin G."/>
            <person name="Gearin C.R."/>
            <person name="Giannoukos G."/>
            <person name="Goode T."/>
            <person name="Graham J."/>
            <person name="Grandbois E."/>
            <person name="Grewal S."/>
            <person name="Gyaltsen K."/>
            <person name="Hafez N."/>
            <person name="Hagos B."/>
            <person name="Hall J."/>
            <person name="Henson C."/>
            <person name="Hollinger A."/>
            <person name="Honan T."/>
            <person name="Huard M.D."/>
            <person name="Hughes L."/>
            <person name="Hurhula B."/>
            <person name="Husby M.E."/>
            <person name="Kamat A."/>
            <person name="Kanga B."/>
            <person name="Kashin S."/>
            <person name="Khazanovich D."/>
            <person name="Kisner P."/>
            <person name="Lance K."/>
            <person name="Lara M."/>
            <person name="Lee W."/>
            <person name="Lennon N."/>
            <person name="Letendre F."/>
            <person name="LeVine R."/>
            <person name="Lipovsky A."/>
            <person name="Liu X."/>
            <person name="Liu J."/>
            <person name="Liu S."/>
            <person name="Lokyitsang T."/>
            <person name="Lokyitsang Y."/>
            <person name="Lubonja R."/>
            <person name="Lui A."/>
            <person name="MacDonald P."/>
            <person name="Magnisalis V."/>
            <person name="Maru K."/>
            <person name="Matthews C."/>
            <person name="McCusker W."/>
            <person name="McDonough S."/>
            <person name="Mehta T."/>
            <person name="Meldrim J."/>
            <person name="Meneus L."/>
            <person name="Mihai O."/>
            <person name="Mihalev A."/>
            <person name="Mihova T."/>
            <person name="Mittelman R."/>
            <person name="Mlenga V."/>
            <person name="Montmayeur A."/>
            <person name="Mulrain L."/>
            <person name="Navidi A."/>
            <person name="Naylor J."/>
            <person name="Negash T."/>
            <person name="Nguyen T."/>
            <person name="Nguyen N."/>
            <person name="Nicol R."/>
            <person name="Norbu C."/>
            <person name="Norbu N."/>
            <person name="Novod N."/>
            <person name="O'Neill B."/>
            <person name="Osman S."/>
            <person name="Markiewicz E."/>
            <person name="Oyono O.L."/>
            <person name="Patti C."/>
            <person name="Phunkhang P."/>
            <person name="Pierre F."/>
            <person name="Priest M."/>
            <person name="Raghuraman S."/>
            <person name="Rege F."/>
            <person name="Reyes R."/>
            <person name="Rise C."/>
            <person name="Rogov P."/>
            <person name="Ross K."/>
            <person name="Ryan E."/>
            <person name="Settipalli S."/>
            <person name="Shea T."/>
            <person name="Sherpa N."/>
            <person name="Shi L."/>
            <person name="Shih D."/>
            <person name="Sparrow T."/>
            <person name="Spaulding J."/>
            <person name="Stalker J."/>
            <person name="Stange-Thomann N."/>
            <person name="Stavropoulos S."/>
            <person name="Stone C."/>
            <person name="Strader C."/>
            <person name="Tesfaye S."/>
            <person name="Thomson T."/>
            <person name="Thoulutsang Y."/>
            <person name="Thoulutsang D."/>
            <person name="Topham K."/>
            <person name="Topping I."/>
            <person name="Tsamla T."/>
            <person name="Vassiliev H."/>
            <person name="Vo A."/>
            <person name="Wangchuk T."/>
            <person name="Wangdi T."/>
            <person name="Weiand M."/>
            <person name="Wilkinson J."/>
            <person name="Wilson A."/>
            <person name="Yadav S."/>
            <person name="Young G."/>
            <person name="Yu Q."/>
            <person name="Zembek L."/>
            <person name="Zhong D."/>
            <person name="Zimmer A."/>
            <person name="Zwirko Z."/>
            <person name="Jaffe D.B."/>
            <person name="Alvarez P."/>
            <person name="Brockman W."/>
            <person name="Butler J."/>
            <person name="Chin C."/>
            <person name="Gnerre S."/>
            <person name="Grabherr M."/>
            <person name="Kleber M."/>
            <person name="Mauceli E."/>
            <person name="MacCallum I."/>
        </authorList>
    </citation>
    <scope>NUCLEOTIDE SEQUENCE [LARGE SCALE GENOMIC DNA]</scope>
    <source>
        <strain evidence="7">Tucson 15081-1352.22</strain>
    </source>
</reference>
<evidence type="ECO:0000313" key="7">
    <source>
        <dbReference type="Proteomes" id="UP000009192"/>
    </source>
</evidence>
<evidence type="ECO:0000256" key="2">
    <source>
        <dbReference type="ARBA" id="ARBA00022729"/>
    </source>
</evidence>
<feature type="region of interest" description="Disordered" evidence="4">
    <location>
        <begin position="315"/>
        <end position="335"/>
    </location>
</feature>
<dbReference type="AlphaFoldDB" id="B4KLJ1"/>
<dbReference type="EMBL" id="CH933807">
    <property type="protein sequence ID" value="EDW12872.1"/>
    <property type="molecule type" value="Genomic_DNA"/>
</dbReference>
<feature type="compositionally biased region" description="Low complexity" evidence="4">
    <location>
        <begin position="320"/>
        <end position="335"/>
    </location>
</feature>
<keyword evidence="5" id="KW-0472">Membrane</keyword>
<evidence type="ECO:0000256" key="5">
    <source>
        <dbReference type="SAM" id="Phobius"/>
    </source>
</evidence>
<keyword evidence="7" id="KW-1185">Reference proteome</keyword>
<feature type="region of interest" description="Disordered" evidence="4">
    <location>
        <begin position="425"/>
        <end position="481"/>
    </location>
</feature>
<dbReference type="GO" id="GO:0005886">
    <property type="term" value="C:plasma membrane"/>
    <property type="evidence" value="ECO:0007669"/>
    <property type="project" value="TreeGrafter"/>
</dbReference>
<proteinExistence type="predicted"/>
<dbReference type="InterPro" id="IPR032675">
    <property type="entry name" value="LRR_dom_sf"/>
</dbReference>
<feature type="transmembrane region" description="Helical" evidence="5">
    <location>
        <begin position="392"/>
        <end position="415"/>
    </location>
</feature>
<dbReference type="OMA" id="DFHAPRY"/>
<gene>
    <name evidence="6" type="primary">Dmoj\GI17906</name>
    <name evidence="6" type="ORF">Dmoj_GI17906</name>
</gene>
<feature type="region of interest" description="Disordered" evidence="4">
    <location>
        <begin position="521"/>
        <end position="541"/>
    </location>
</feature>
<dbReference type="Proteomes" id="UP000009192">
    <property type="component" value="Unassembled WGS sequence"/>
</dbReference>
<keyword evidence="1" id="KW-0433">Leucine-rich repeat</keyword>
<dbReference type="InterPro" id="IPR050541">
    <property type="entry name" value="LRR_TM_domain-containing"/>
</dbReference>
<dbReference type="Pfam" id="PF13855">
    <property type="entry name" value="LRR_8"/>
    <property type="match status" value="2"/>
</dbReference>
<dbReference type="OrthoDB" id="4691307at2759"/>
<dbReference type="PROSITE" id="PS51450">
    <property type="entry name" value="LRR"/>
    <property type="match status" value="1"/>
</dbReference>
<dbReference type="FunCoup" id="B4KLJ1">
    <property type="interactions" value="4"/>
</dbReference>
<dbReference type="InParanoid" id="B4KLJ1"/>
<name>B4KLJ1_DROMO</name>
<dbReference type="SMART" id="SM00369">
    <property type="entry name" value="LRR_TYP"/>
    <property type="match status" value="5"/>
</dbReference>
<dbReference type="KEGG" id="dmo:Dmoj_GI17906"/>
<dbReference type="PANTHER" id="PTHR24369:SF210">
    <property type="entry name" value="CHAOPTIN-RELATED"/>
    <property type="match status" value="1"/>
</dbReference>
<feature type="compositionally biased region" description="Polar residues" evidence="4">
    <location>
        <begin position="428"/>
        <end position="447"/>
    </location>
</feature>
<evidence type="ECO:0000256" key="4">
    <source>
        <dbReference type="SAM" id="MobiDB-lite"/>
    </source>
</evidence>
<dbReference type="SUPFAM" id="SSF52058">
    <property type="entry name" value="L domain-like"/>
    <property type="match status" value="1"/>
</dbReference>
<dbReference type="PANTHER" id="PTHR24369">
    <property type="entry name" value="ANTIGEN BSP, PUTATIVE-RELATED"/>
    <property type="match status" value="1"/>
</dbReference>
<dbReference type="PhylomeDB" id="B4KLJ1"/>
<keyword evidence="5" id="KW-0812">Transmembrane</keyword>
<sequence>MALQCVIKPKMWLGLKQTLLYVGLLLCVVLQVCRSKTPLQLNCPTVCQCDLHAQRNRAICRAKRLISASIDMPKSVELLDLSYNDITNIDADCFESSVHLINLTLAHNAIQTLHVNAFGELRRLRSLDLSYNRLEQLDEHLLEGNSHLLHVNLEGNKLASLGSGPLLRSSSLRSLNLRNAQISQLGVELLSALPQLRQLDLAQNMLITVNIHVFHAPRYLASLNLDENPLNCDRALIKVATWLNLRGVAVSMSECLEERLPTHPLDVQADGDVEESGSPSLAETLQMERMEHVDSDSIADEPKSVAEVWRELPDDANSDEQQQSEQPEQPELQPEGQLSTLIDVCEGNRDQLCLRYRNCLERVSHELLAGNAGQPPELVQSPNTFDEDDVKLAFAVGGATGICMVIFIISFALCIKSGCELRKKRGQPSANGEASTVESLPPQQLPTIHTWAPPTVPTRNPRRSNPQRIRNAPSRALVRQPYGPDDNFVSRLFGRPARHQYYRAINQNTATLIRRLSRSNLFSTRDRDQPSSPETPPAATARFYTDVVETGAVRPETPPPNYGDVVVIENCDRK</sequence>
<keyword evidence="5" id="KW-1133">Transmembrane helix</keyword>
<dbReference type="HOGENOM" id="CLU_500859_0_0_1"/>
<evidence type="ECO:0000256" key="1">
    <source>
        <dbReference type="ARBA" id="ARBA00022614"/>
    </source>
</evidence>